<dbReference type="SUPFAM" id="SSF53474">
    <property type="entry name" value="alpha/beta-Hydrolases"/>
    <property type="match status" value="1"/>
</dbReference>
<dbReference type="InterPro" id="IPR022742">
    <property type="entry name" value="Hydrolase_4"/>
</dbReference>
<organism evidence="2 3">
    <name type="scientific">Ezakiella coagulans</name>
    <dbReference type="NCBI Taxonomy" id="46507"/>
    <lineage>
        <taxon>Bacteria</taxon>
        <taxon>Bacillati</taxon>
        <taxon>Bacillota</taxon>
        <taxon>Tissierellia</taxon>
        <taxon>Ezakiella</taxon>
    </lineage>
</organism>
<evidence type="ECO:0000313" key="2">
    <source>
        <dbReference type="EMBL" id="PVY95283.1"/>
    </source>
</evidence>
<dbReference type="RefSeq" id="WP_116479744.1">
    <property type="nucleotide sequence ID" value="NZ_CAUPJO010000004.1"/>
</dbReference>
<dbReference type="PANTHER" id="PTHR11614">
    <property type="entry name" value="PHOSPHOLIPASE-RELATED"/>
    <property type="match status" value="1"/>
</dbReference>
<feature type="domain" description="Serine aminopeptidase S33" evidence="1">
    <location>
        <begin position="25"/>
        <end position="284"/>
    </location>
</feature>
<reference evidence="2 3" key="1">
    <citation type="submission" date="2018-04" db="EMBL/GenBank/DDBJ databases">
        <title>Genomic Encyclopedia of Type Strains, Phase IV (KMG-IV): sequencing the most valuable type-strain genomes for metagenomic binning, comparative biology and taxonomic classification.</title>
        <authorList>
            <person name="Goeker M."/>
        </authorList>
    </citation>
    <scope>NUCLEOTIDE SEQUENCE [LARGE SCALE GENOMIC DNA]</scope>
    <source>
        <strain evidence="2 3">DSM 20705</strain>
    </source>
</reference>
<gene>
    <name evidence="2" type="ORF">C7381_102172</name>
</gene>
<name>A0A2U1E5R2_9FIRM</name>
<dbReference type="Pfam" id="PF12146">
    <property type="entry name" value="Hydrolase_4"/>
    <property type="match status" value="1"/>
</dbReference>
<accession>A0A2U1E5R2</accession>
<evidence type="ECO:0000259" key="1">
    <source>
        <dbReference type="Pfam" id="PF12146"/>
    </source>
</evidence>
<dbReference type="EMBL" id="QEKV01000002">
    <property type="protein sequence ID" value="PVY95283.1"/>
    <property type="molecule type" value="Genomic_DNA"/>
</dbReference>
<evidence type="ECO:0000313" key="3">
    <source>
        <dbReference type="Proteomes" id="UP000245793"/>
    </source>
</evidence>
<proteinExistence type="predicted"/>
<protein>
    <submittedName>
        <fullName evidence="2">Alpha-beta hydrolase superfamily lysophospholipase</fullName>
    </submittedName>
</protein>
<comment type="caution">
    <text evidence="2">The sequence shown here is derived from an EMBL/GenBank/DDBJ whole genome shotgun (WGS) entry which is preliminary data.</text>
</comment>
<dbReference type="InterPro" id="IPR029058">
    <property type="entry name" value="AB_hydrolase_fold"/>
</dbReference>
<dbReference type="Gene3D" id="3.40.50.1820">
    <property type="entry name" value="alpha/beta hydrolase"/>
    <property type="match status" value="1"/>
</dbReference>
<dbReference type="GO" id="GO:0016787">
    <property type="term" value="F:hydrolase activity"/>
    <property type="evidence" value="ECO:0007669"/>
    <property type="project" value="UniProtKB-KW"/>
</dbReference>
<keyword evidence="2" id="KW-0378">Hydrolase</keyword>
<dbReference type="Proteomes" id="UP000245793">
    <property type="component" value="Unassembled WGS sequence"/>
</dbReference>
<dbReference type="AlphaFoldDB" id="A0A2U1E5R2"/>
<keyword evidence="3" id="KW-1185">Reference proteome</keyword>
<sequence length="312" mass="35896">METLFLDGTDGHKIPVYCSRIDDEKFTVQIVHGLFDSSDRYFDFMEDLNKMGASAAIMDIRGHKRAIENASESLYLGEFNGWNNATDDIHVLNSYLRQRNKPNFLIGYGIGSDLLRTYAIKYGHETDGIVLVSAGKYIGNLRYNIYSKILSFLISNKGETYRSEAIKDKALKDLNKPFIKNSMFSYMTSDLYEEDKMNKNPFMKGVPTVAMWRSILLAKKKIQDENAQKYIPDDLPLLFVVGEKDIVGGGIKKQEALVDFYTSMGKNAELKIIKDGRFDLYHDKTKEIYLEMLREFFDTIISQRQLDKNPQE</sequence>
<dbReference type="InterPro" id="IPR051044">
    <property type="entry name" value="MAG_DAG_Lipase"/>
</dbReference>